<protein>
    <submittedName>
        <fullName evidence="3">Enoyl-CoA hydratase</fullName>
    </submittedName>
</protein>
<dbReference type="GO" id="GO:0016853">
    <property type="term" value="F:isomerase activity"/>
    <property type="evidence" value="ECO:0007669"/>
    <property type="project" value="InterPro"/>
</dbReference>
<dbReference type="SUPFAM" id="SSF52096">
    <property type="entry name" value="ClpP/crotonase"/>
    <property type="match status" value="1"/>
</dbReference>
<evidence type="ECO:0000256" key="1">
    <source>
        <dbReference type="ARBA" id="ARBA00005254"/>
    </source>
</evidence>
<sequence>MNVVASYQYETLQVRVVDNILTVTLNRPNKKNAMSFQVIDELIMVAERIGKDKTIRAVILNGAEGTFCAGIDLGDLNHPKNQVFAIWELIKPWQSSFQRVCLVWRDLPVPVIAVLEGYCIGAGLQLALACDVRISHPDCQLSIMEAKWGLVPDMGLTQSAFGVVREDVLKELAMTARIINANDGKELGLISHCSETPLEQARQLAAEFAERSPDAVLASKRVINAMYEQPATTLYKEKIWQIKMMLGRNRKLALRKAKQASTVFSKRQFR</sequence>
<dbReference type="CDD" id="cd06558">
    <property type="entry name" value="crotonase-like"/>
    <property type="match status" value="1"/>
</dbReference>
<comment type="similarity">
    <text evidence="1 2">Belongs to the enoyl-CoA hydratase/isomerase family.</text>
</comment>
<dbReference type="AlphaFoldDB" id="A0A0T6DNF1"/>
<keyword evidence="4" id="KW-1185">Reference proteome</keyword>
<dbReference type="Proteomes" id="UP000051202">
    <property type="component" value="Unassembled WGS sequence"/>
</dbReference>
<dbReference type="NCBIfam" id="NF005699">
    <property type="entry name" value="PRK07509.1"/>
    <property type="match status" value="1"/>
</dbReference>
<dbReference type="PANTHER" id="PTHR43149:SF1">
    <property type="entry name" value="DELTA(3,5)-DELTA(2,4)-DIENOYL-COA ISOMERASE, MITOCHONDRIAL"/>
    <property type="match status" value="1"/>
</dbReference>
<dbReference type="InterPro" id="IPR018376">
    <property type="entry name" value="Enoyl-CoA_hyd/isom_CS"/>
</dbReference>
<dbReference type="Pfam" id="PF00378">
    <property type="entry name" value="ECH_1"/>
    <property type="match status" value="1"/>
</dbReference>
<reference evidence="3 4" key="1">
    <citation type="submission" date="2015-11" db="EMBL/GenBank/DDBJ databases">
        <title>Permanent draft genome of Psychrobacter piscatorii LQ58.</title>
        <authorList>
            <person name="Zhou M."/>
            <person name="Dong B."/>
            <person name="Liu Q."/>
        </authorList>
    </citation>
    <scope>NUCLEOTIDE SEQUENCE [LARGE SCALE GENOMIC DNA]</scope>
    <source>
        <strain evidence="3 4">LQ58</strain>
    </source>
</reference>
<dbReference type="EMBL" id="LNDJ01000118">
    <property type="protein sequence ID" value="KRU21419.1"/>
    <property type="molecule type" value="Genomic_DNA"/>
</dbReference>
<gene>
    <name evidence="3" type="ORF">AS194_03195</name>
</gene>
<accession>A0A0T6DNF1</accession>
<evidence type="ECO:0000256" key="2">
    <source>
        <dbReference type="RuleBase" id="RU003707"/>
    </source>
</evidence>
<organism evidence="3 4">
    <name type="scientific">Psychrobacter piscatorii</name>
    <dbReference type="NCBI Taxonomy" id="554343"/>
    <lineage>
        <taxon>Bacteria</taxon>
        <taxon>Pseudomonadati</taxon>
        <taxon>Pseudomonadota</taxon>
        <taxon>Gammaproteobacteria</taxon>
        <taxon>Moraxellales</taxon>
        <taxon>Moraxellaceae</taxon>
        <taxon>Psychrobacter</taxon>
    </lineage>
</organism>
<dbReference type="STRING" id="554343.AS194_03195"/>
<dbReference type="InterPro" id="IPR001753">
    <property type="entry name" value="Enoyl-CoA_hydra/iso"/>
</dbReference>
<dbReference type="RefSeq" id="WP_058025793.1">
    <property type="nucleotide sequence ID" value="NZ_LNDJ01000118.1"/>
</dbReference>
<dbReference type="Gene3D" id="3.90.226.10">
    <property type="entry name" value="2-enoyl-CoA Hydratase, Chain A, domain 1"/>
    <property type="match status" value="1"/>
</dbReference>
<dbReference type="PROSITE" id="PS00166">
    <property type="entry name" value="ENOYL_COA_HYDRATASE"/>
    <property type="match status" value="1"/>
</dbReference>
<dbReference type="InterPro" id="IPR045002">
    <property type="entry name" value="Ech1-like"/>
</dbReference>
<dbReference type="InterPro" id="IPR029045">
    <property type="entry name" value="ClpP/crotonase-like_dom_sf"/>
</dbReference>
<evidence type="ECO:0000313" key="4">
    <source>
        <dbReference type="Proteomes" id="UP000051202"/>
    </source>
</evidence>
<evidence type="ECO:0000313" key="3">
    <source>
        <dbReference type="EMBL" id="KRU21419.1"/>
    </source>
</evidence>
<name>A0A0T6DNF1_9GAMM</name>
<dbReference type="PANTHER" id="PTHR43149">
    <property type="entry name" value="ENOYL-COA HYDRATASE"/>
    <property type="match status" value="1"/>
</dbReference>
<proteinExistence type="inferred from homology"/>
<comment type="caution">
    <text evidence="3">The sequence shown here is derived from an EMBL/GenBank/DDBJ whole genome shotgun (WGS) entry which is preliminary data.</text>
</comment>